<dbReference type="EMBL" id="ONZP01000172">
    <property type="protein sequence ID" value="SPJ75663.1"/>
    <property type="molecule type" value="Genomic_DNA"/>
</dbReference>
<dbReference type="GO" id="GO:0005576">
    <property type="term" value="C:extracellular region"/>
    <property type="evidence" value="ECO:0007669"/>
    <property type="project" value="UniProtKB-SubCell"/>
</dbReference>
<sequence length="118" mass="13140">MPGLYPWPEVCIVFLKSFATEGFDHKTLVADDDSFKVINNIASRCPRRIIVVTHSGGPDIMPWATNPNESGNFIMDVLTGKVNPSGKLPYTIAKREEDYNVKIANITGPESMDRTTLR</sequence>
<comment type="function">
    <text evidence="10">Beta-glucosidases are one of a number of cellulolytic enzymes involved in the degradation of cellulosic biomass. Catalyzes the last step releasing glucose from the inhibitory cellobiose.</text>
</comment>
<evidence type="ECO:0000256" key="8">
    <source>
        <dbReference type="ARBA" id="ARBA00023277"/>
    </source>
</evidence>
<protein>
    <recommendedName>
        <fullName evidence="4">beta-glucosidase</fullName>
        <ecNumber evidence="4">3.2.1.21</ecNumber>
    </recommendedName>
</protein>
<evidence type="ECO:0000256" key="4">
    <source>
        <dbReference type="ARBA" id="ARBA00012744"/>
    </source>
</evidence>
<comment type="caution">
    <text evidence="12">The sequence shown here is derived from an EMBL/GenBank/DDBJ whole genome shotgun (WGS) entry which is preliminary data.</text>
</comment>
<dbReference type="EC" id="3.2.1.21" evidence="4"/>
<evidence type="ECO:0000256" key="1">
    <source>
        <dbReference type="ARBA" id="ARBA00000448"/>
    </source>
</evidence>
<evidence type="ECO:0000259" key="11">
    <source>
        <dbReference type="Pfam" id="PF01915"/>
    </source>
</evidence>
<dbReference type="AlphaFoldDB" id="A0AAE8M7J0"/>
<dbReference type="Proteomes" id="UP001187734">
    <property type="component" value="Unassembled WGS sequence"/>
</dbReference>
<gene>
    <name evidence="12" type="ORF">FTOL_05394</name>
</gene>
<dbReference type="InterPro" id="IPR036881">
    <property type="entry name" value="Glyco_hydro_3_C_sf"/>
</dbReference>
<keyword evidence="5" id="KW-0964">Secreted</keyword>
<dbReference type="SUPFAM" id="SSF52279">
    <property type="entry name" value="Beta-D-glucan exohydrolase, C-terminal domain"/>
    <property type="match status" value="1"/>
</dbReference>
<evidence type="ECO:0000256" key="9">
    <source>
        <dbReference type="ARBA" id="ARBA00023295"/>
    </source>
</evidence>
<evidence type="ECO:0000256" key="10">
    <source>
        <dbReference type="ARBA" id="ARBA00024983"/>
    </source>
</evidence>
<organism evidence="12 13">
    <name type="scientific">Fusarium torulosum</name>
    <dbReference type="NCBI Taxonomy" id="33205"/>
    <lineage>
        <taxon>Eukaryota</taxon>
        <taxon>Fungi</taxon>
        <taxon>Dikarya</taxon>
        <taxon>Ascomycota</taxon>
        <taxon>Pezizomycotina</taxon>
        <taxon>Sordariomycetes</taxon>
        <taxon>Hypocreomycetidae</taxon>
        <taxon>Hypocreales</taxon>
        <taxon>Nectriaceae</taxon>
        <taxon>Fusarium</taxon>
    </lineage>
</organism>
<dbReference type="PANTHER" id="PTHR42715">
    <property type="entry name" value="BETA-GLUCOSIDASE"/>
    <property type="match status" value="1"/>
</dbReference>
<keyword evidence="8" id="KW-0119">Carbohydrate metabolism</keyword>
<evidence type="ECO:0000256" key="7">
    <source>
        <dbReference type="ARBA" id="ARBA00022801"/>
    </source>
</evidence>
<evidence type="ECO:0000256" key="2">
    <source>
        <dbReference type="ARBA" id="ARBA00004613"/>
    </source>
</evidence>
<feature type="domain" description="Glycoside hydrolase family 3 C-terminal" evidence="11">
    <location>
        <begin position="9"/>
        <end position="101"/>
    </location>
</feature>
<accession>A0AAE8M7J0</accession>
<comment type="catalytic activity">
    <reaction evidence="1">
        <text>Hydrolysis of terminal, non-reducing beta-D-glucosyl residues with release of beta-D-glucose.</text>
        <dbReference type="EC" id="3.2.1.21"/>
    </reaction>
</comment>
<evidence type="ECO:0000256" key="5">
    <source>
        <dbReference type="ARBA" id="ARBA00022525"/>
    </source>
</evidence>
<reference evidence="12" key="1">
    <citation type="submission" date="2018-03" db="EMBL/GenBank/DDBJ databases">
        <authorList>
            <person name="Guldener U."/>
        </authorList>
    </citation>
    <scope>NUCLEOTIDE SEQUENCE</scope>
</reference>
<keyword evidence="9" id="KW-0326">Glycosidase</keyword>
<keyword evidence="7" id="KW-0378">Hydrolase</keyword>
<dbReference type="GO" id="GO:0009251">
    <property type="term" value="P:glucan catabolic process"/>
    <property type="evidence" value="ECO:0007669"/>
    <property type="project" value="TreeGrafter"/>
</dbReference>
<evidence type="ECO:0000313" key="12">
    <source>
        <dbReference type="EMBL" id="SPJ75663.1"/>
    </source>
</evidence>
<dbReference type="PANTHER" id="PTHR42715:SF12">
    <property type="entry name" value="BETA-GLUCOSIDASE G-RELATED"/>
    <property type="match status" value="1"/>
</dbReference>
<dbReference type="InterPro" id="IPR050288">
    <property type="entry name" value="Cellulose_deg_GH3"/>
</dbReference>
<dbReference type="GO" id="GO:0008422">
    <property type="term" value="F:beta-glucosidase activity"/>
    <property type="evidence" value="ECO:0007669"/>
    <property type="project" value="UniProtKB-EC"/>
</dbReference>
<dbReference type="InterPro" id="IPR002772">
    <property type="entry name" value="Glyco_hydro_3_C"/>
</dbReference>
<comment type="similarity">
    <text evidence="3">Belongs to the glycosyl hydrolase 3 family.</text>
</comment>
<proteinExistence type="inferred from homology"/>
<keyword evidence="6" id="KW-0732">Signal</keyword>
<name>A0AAE8M7J0_9HYPO</name>
<evidence type="ECO:0000256" key="3">
    <source>
        <dbReference type="ARBA" id="ARBA00005336"/>
    </source>
</evidence>
<comment type="subcellular location">
    <subcellularLocation>
        <location evidence="2">Secreted</location>
    </subcellularLocation>
</comment>
<evidence type="ECO:0000256" key="6">
    <source>
        <dbReference type="ARBA" id="ARBA00022729"/>
    </source>
</evidence>
<dbReference type="Pfam" id="PF01915">
    <property type="entry name" value="Glyco_hydro_3_C"/>
    <property type="match status" value="1"/>
</dbReference>
<evidence type="ECO:0000313" key="13">
    <source>
        <dbReference type="Proteomes" id="UP001187734"/>
    </source>
</evidence>
<keyword evidence="13" id="KW-1185">Reference proteome</keyword>
<dbReference type="Gene3D" id="3.40.50.1700">
    <property type="entry name" value="Glycoside hydrolase family 3 C-terminal domain"/>
    <property type="match status" value="1"/>
</dbReference>